<evidence type="ECO:0000313" key="12">
    <source>
        <dbReference type="EMBL" id="AEW96601.1"/>
    </source>
</evidence>
<evidence type="ECO:0000256" key="6">
    <source>
        <dbReference type="ARBA" id="ARBA00022692"/>
    </source>
</evidence>
<dbReference type="Proteomes" id="UP000007842">
    <property type="component" value="Chromosome"/>
</dbReference>
<feature type="transmembrane region" description="Helical" evidence="11">
    <location>
        <begin position="235"/>
        <end position="255"/>
    </location>
</feature>
<reference evidence="13" key="1">
    <citation type="submission" date="2011-12" db="EMBL/GenBank/DDBJ databases">
        <title>Complete genome sequence of Streptomyces cattleya strain DSM 46488.</title>
        <authorList>
            <person name="Ou H.-Y."/>
            <person name="Li P."/>
            <person name="Zhao C."/>
            <person name="O'Hagan D."/>
            <person name="Deng Z."/>
        </authorList>
    </citation>
    <scope>NUCLEOTIDE SEQUENCE [LARGE SCALE GENOMIC DNA]</scope>
    <source>
        <strain evidence="13">ATCC 35852 / DSM 46488 / JCM 4925 / NBRC 14057 / NRRL 8057</strain>
    </source>
</reference>
<dbReference type="GO" id="GO:0004376">
    <property type="term" value="F:GPI mannosyltransferase activity"/>
    <property type="evidence" value="ECO:0007669"/>
    <property type="project" value="InterPro"/>
</dbReference>
<dbReference type="GO" id="GO:0016020">
    <property type="term" value="C:membrane"/>
    <property type="evidence" value="ECO:0007669"/>
    <property type="project" value="GOC"/>
</dbReference>
<dbReference type="AlphaFoldDB" id="F8K550"/>
<keyword evidence="9 11" id="KW-0472">Membrane</keyword>
<evidence type="ECO:0000256" key="4">
    <source>
        <dbReference type="ARBA" id="ARBA00022676"/>
    </source>
</evidence>
<proteinExistence type="predicted"/>
<comment type="subcellular location">
    <subcellularLocation>
        <location evidence="1">Endoplasmic reticulum membrane</location>
        <topology evidence="1">Multi-pass membrane protein</topology>
    </subcellularLocation>
</comment>
<feature type="transmembrane region" description="Helical" evidence="11">
    <location>
        <begin position="62"/>
        <end position="83"/>
    </location>
</feature>
<keyword evidence="8 11" id="KW-1133">Transmembrane helix</keyword>
<dbReference type="STRING" id="1003195.SCATT_42300"/>
<evidence type="ECO:0000256" key="3">
    <source>
        <dbReference type="ARBA" id="ARBA00022502"/>
    </source>
</evidence>
<evidence type="ECO:0000313" key="13">
    <source>
        <dbReference type="Proteomes" id="UP000007842"/>
    </source>
</evidence>
<dbReference type="KEGG" id="sct:SCAT_4243"/>
<feature type="transmembrane region" description="Helical" evidence="11">
    <location>
        <begin position="384"/>
        <end position="405"/>
    </location>
</feature>
<feature type="region of interest" description="Disordered" evidence="10">
    <location>
        <begin position="1"/>
        <end position="39"/>
    </location>
</feature>
<protein>
    <submittedName>
        <fullName evidence="12">Integral membrane protein</fullName>
    </submittedName>
</protein>
<dbReference type="EMBL" id="CP003219">
    <property type="protein sequence ID" value="AEW96601.1"/>
    <property type="molecule type" value="Genomic_DNA"/>
</dbReference>
<keyword evidence="6 11" id="KW-0812">Transmembrane</keyword>
<organism evidence="12 13">
    <name type="scientific">Streptantibioticus cattleyicolor (strain ATCC 35852 / DSM 46488 / JCM 4925 / NBRC 14057 / NRRL 8057)</name>
    <name type="common">Streptomyces cattleya</name>
    <dbReference type="NCBI Taxonomy" id="1003195"/>
    <lineage>
        <taxon>Bacteria</taxon>
        <taxon>Bacillati</taxon>
        <taxon>Actinomycetota</taxon>
        <taxon>Actinomycetes</taxon>
        <taxon>Kitasatosporales</taxon>
        <taxon>Streptomycetaceae</taxon>
        <taxon>Streptantibioticus</taxon>
    </lineage>
</organism>
<name>F8K550_STREN</name>
<keyword evidence="7" id="KW-0256">Endoplasmic reticulum</keyword>
<evidence type="ECO:0000256" key="7">
    <source>
        <dbReference type="ARBA" id="ARBA00022824"/>
    </source>
</evidence>
<keyword evidence="13" id="KW-1185">Reference proteome</keyword>
<dbReference type="HOGENOM" id="CLU_036370_0_1_11"/>
<dbReference type="OrthoDB" id="151635at2"/>
<feature type="compositionally biased region" description="Low complexity" evidence="10">
    <location>
        <begin position="19"/>
        <end position="39"/>
    </location>
</feature>
<dbReference type="RefSeq" id="WP_014144956.1">
    <property type="nucleotide sequence ID" value="NC_016111.1"/>
</dbReference>
<feature type="transmembrane region" description="Helical" evidence="11">
    <location>
        <begin position="411"/>
        <end position="430"/>
    </location>
</feature>
<feature type="transmembrane region" description="Helical" evidence="11">
    <location>
        <begin position="267"/>
        <end position="289"/>
    </location>
</feature>
<evidence type="ECO:0000256" key="10">
    <source>
        <dbReference type="SAM" id="MobiDB-lite"/>
    </source>
</evidence>
<accession>G8X367</accession>
<evidence type="ECO:0000256" key="5">
    <source>
        <dbReference type="ARBA" id="ARBA00022679"/>
    </source>
</evidence>
<feature type="transmembrane region" description="Helical" evidence="11">
    <location>
        <begin position="331"/>
        <end position="350"/>
    </location>
</feature>
<dbReference type="PANTHER" id="PTHR12468">
    <property type="entry name" value="GPI MANNOSYLTRANSFERASE 2"/>
    <property type="match status" value="1"/>
</dbReference>
<keyword evidence="3" id="KW-0337">GPI-anchor biosynthesis</keyword>
<sequence>MADAVPPSGNPAGGGGAGATAALPPGATAGTPRPAGRGAALRRTARRLRREPFTVTFVPREAALAALVHLLITAVGFTVLLLVCHHLGYPAERVLRKWDSKNYLAIAEHGYEHRLRYLPDGVPAWNTLAFFPLVPALISAVHTVLGIGYPYAGVVVSWLAGTVAATGVYTLARSLAGRRAGYACAALWACSPYAFALWVPYSEAVFSAALMWALVALAGRRWVAAGVLTVVAGTVRPTASVLVGTVALTALWALVRGRDDSPAPRGYPLRPWAALLLCPLGLVFSWLYLGSRIGRLDGWFEAERAWGQSFDFGVGTLRFVRMAVTGGHFDPRYPVVVGLLVVVLAGAAVLALDRRVPWALVLALAGAWALMFGTPGSPLSKPRFMLPFLPLLLLTVVRGFARLPVAVQGCVYAAGAVFAGWYGAELLMVLRWSP</sequence>
<gene>
    <name evidence="12" type="ordered locus">SCATT_42300</name>
</gene>
<feature type="transmembrane region" description="Helical" evidence="11">
    <location>
        <begin position="151"/>
        <end position="172"/>
    </location>
</feature>
<dbReference type="UniPathway" id="UPA00196"/>
<keyword evidence="4" id="KW-0328">Glycosyltransferase</keyword>
<evidence type="ECO:0000256" key="9">
    <source>
        <dbReference type="ARBA" id="ARBA00023136"/>
    </source>
</evidence>
<dbReference type="PATRIC" id="fig|1003195.11.peg.5686"/>
<feature type="transmembrane region" description="Helical" evidence="11">
    <location>
        <begin position="204"/>
        <end position="223"/>
    </location>
</feature>
<accession>F8K550</accession>
<evidence type="ECO:0000256" key="8">
    <source>
        <dbReference type="ARBA" id="ARBA00022989"/>
    </source>
</evidence>
<dbReference type="eggNOG" id="COG5542">
    <property type="taxonomic scope" value="Bacteria"/>
</dbReference>
<comment type="pathway">
    <text evidence="2">Glycolipid biosynthesis; glycosylphosphatidylinositol-anchor biosynthesis.</text>
</comment>
<evidence type="ECO:0000256" key="1">
    <source>
        <dbReference type="ARBA" id="ARBA00004477"/>
    </source>
</evidence>
<dbReference type="PANTHER" id="PTHR12468:SF2">
    <property type="entry name" value="GPI MANNOSYLTRANSFERASE 2"/>
    <property type="match status" value="1"/>
</dbReference>
<dbReference type="GO" id="GO:0000009">
    <property type="term" value="F:alpha-1,6-mannosyltransferase activity"/>
    <property type="evidence" value="ECO:0007669"/>
    <property type="project" value="InterPro"/>
</dbReference>
<dbReference type="KEGG" id="scy:SCATT_42300"/>
<keyword evidence="5" id="KW-0808">Transferase</keyword>
<evidence type="ECO:0000256" key="2">
    <source>
        <dbReference type="ARBA" id="ARBA00004687"/>
    </source>
</evidence>
<dbReference type="InterPro" id="IPR007315">
    <property type="entry name" value="PIG-V/Gpi18"/>
</dbReference>
<dbReference type="GO" id="GO:0006506">
    <property type="term" value="P:GPI anchor biosynthetic process"/>
    <property type="evidence" value="ECO:0007669"/>
    <property type="project" value="UniProtKB-UniPathway"/>
</dbReference>
<evidence type="ECO:0000256" key="11">
    <source>
        <dbReference type="SAM" id="Phobius"/>
    </source>
</evidence>
<feature type="transmembrane region" description="Helical" evidence="11">
    <location>
        <begin position="124"/>
        <end position="145"/>
    </location>
</feature>
<feature type="transmembrane region" description="Helical" evidence="11">
    <location>
        <begin position="356"/>
        <end position="372"/>
    </location>
</feature>